<name>A0A3Q9ENB6_9ACTN</name>
<evidence type="ECO:0000313" key="1">
    <source>
        <dbReference type="EMBL" id="AZQ32181.1"/>
    </source>
</evidence>
<dbReference type="EMBL" id="CP034539">
    <property type="protein sequence ID" value="AZQ32181.1"/>
    <property type="molecule type" value="Genomic_DNA"/>
</dbReference>
<sequence length="1111" mass="120024">MANVRNGLRRMEEEGLRVDLVVVACSRPVDARTRRVLDQMCTGRGLPPAEVYAQEWFVQQLVQDAAWRRSLLGIEGRLGVLLEVPLETTPTASPQVLVGREPELEALSGAVASGEDVVLVGVPGVGKTRLTGQLGEGALYLGTASLHHLFDELLLTRPGAVIVDDAHAHPEGVRAVRQARQQTEHSFSVVATTWPDRLEDVLKWLPGATVIPIGLLERAQMNELVTSVGVTGYRARAAVLEQAAGRPGWAVTLCALLADGQDGDVFSGRAHMAHVERHLREVTSSPTVLDVLACVAALGGASPETLYELAPLVAVAPAELSGVMEDLAHNGLVELARGAWQLQPTLCAPLVTRWFFTSPVRRPWGTLTAAFPNRALDLASSVMSAAAASPAPQARDQAETWIRSLPAPTTWSADIFAVVAQYAHLDPRAAAFAVRGALTALAAEREPVEIYGVSVDPVGRAAVQQLIQSARQFLLPEAVEGLLSLAVGDTRRRHSTPEHPLRVLSDLAIVVDPDFGTSLEIRARLLQAVLSWMRQHRSSVEQWSVATEAVAGIFSVGVSGDWTNPGALDTITLVRGIDSADNLSGLLRLWDQVVPALNSEPAQEGDIACPPAALVVLLETALEWVRLGLNTAEGQDRAPSAEHRQCGAEGGRVLMDTLRPLLQRNPGTALRAHRELAWLRPRAEEVGHALPDFDIDLDLEAFCEWASVRVTRDYEEATEEVFTRAQALAEKLVALGSRAGVARFDELAAQAAVAGDSAAGHLTAVRMGELMTDPSAWHQAAAASGNVLLLGAALRQWFNAGPGCVPIPVLRRALEGTSTRSTVISTVLARDVVDETGEMVISSLTSADTALLEMLIRHEPDEVMHRLLVHSVPAIAASAAINFSGLGAPHGPALPSAWRTAWRTAVEGLRLDDLSQHNQWRAGRVLGHLAQHDPDTFEAWFLKRLHEMADRGWYTSPLPHDSDSILSFLPHSHRLRLAVHCVGLSRIGHSALVHLVGSDTELARRLLDEHSVAPGELVPALMGQRTTAMERLCLLLLERGVEAGQIAAAVAWYDFWSGDRSRLHVELLEYFADLADRVPALQAVAAAGRLQQQDLLRQAEDRERAARIRGR</sequence>
<dbReference type="AlphaFoldDB" id="A0A3Q9ENB6"/>
<dbReference type="Proteomes" id="UP000280298">
    <property type="component" value="Chromosome"/>
</dbReference>
<dbReference type="SUPFAM" id="SSF52540">
    <property type="entry name" value="P-loop containing nucleoside triphosphate hydrolases"/>
    <property type="match status" value="1"/>
</dbReference>
<organism evidence="1 2">
    <name type="scientific">Streptomyces cyaneochromogenes</name>
    <dbReference type="NCBI Taxonomy" id="2496836"/>
    <lineage>
        <taxon>Bacteria</taxon>
        <taxon>Bacillati</taxon>
        <taxon>Actinomycetota</taxon>
        <taxon>Actinomycetes</taxon>
        <taxon>Kitasatosporales</taxon>
        <taxon>Streptomycetaceae</taxon>
        <taxon>Streptomyces</taxon>
    </lineage>
</organism>
<dbReference type="InterPro" id="IPR027417">
    <property type="entry name" value="P-loop_NTPase"/>
</dbReference>
<evidence type="ECO:0000313" key="2">
    <source>
        <dbReference type="Proteomes" id="UP000280298"/>
    </source>
</evidence>
<dbReference type="RefSeq" id="WP_126387613.1">
    <property type="nucleotide sequence ID" value="NZ_CP034539.1"/>
</dbReference>
<keyword evidence="2" id="KW-1185">Reference proteome</keyword>
<protein>
    <submittedName>
        <fullName evidence="1">Uncharacterized protein</fullName>
    </submittedName>
</protein>
<proteinExistence type="predicted"/>
<dbReference type="KEGG" id="scya:EJ357_00730"/>
<accession>A0A3Q9ENB6</accession>
<reference evidence="1 2" key="1">
    <citation type="journal article" date="2019" name="Int. J. Syst. Evol. Microbiol.">
        <title>Streptomyces cyaneochromogenes sp. nov., a blue pigment-producing actinomycete from manganese-contaminated soil.</title>
        <authorList>
            <person name="Tang X."/>
            <person name="Zhao J."/>
            <person name="Li K."/>
            <person name="Chen Z."/>
            <person name="Sun Y."/>
            <person name="Gao J."/>
        </authorList>
    </citation>
    <scope>NUCLEOTIDE SEQUENCE [LARGE SCALE GENOMIC DNA]</scope>
    <source>
        <strain evidence="1 2">MK-45</strain>
    </source>
</reference>
<gene>
    <name evidence="1" type="ORF">EJ357_00730</name>
</gene>
<dbReference type="OrthoDB" id="9773429at2"/>